<dbReference type="SMART" id="SM00283">
    <property type="entry name" value="MA"/>
    <property type="match status" value="1"/>
</dbReference>
<dbReference type="Proteomes" id="UP000002730">
    <property type="component" value="Chromosome"/>
</dbReference>
<dbReference type="PANTHER" id="PTHR32089:SF112">
    <property type="entry name" value="LYSOZYME-LIKE PROTEIN-RELATED"/>
    <property type="match status" value="1"/>
</dbReference>
<dbReference type="STRING" id="573061.Clocel_3455"/>
<dbReference type="Pfam" id="PF00015">
    <property type="entry name" value="MCPsignal"/>
    <property type="match status" value="1"/>
</dbReference>
<evidence type="ECO:0000256" key="10">
    <source>
        <dbReference type="SAM" id="Coils"/>
    </source>
</evidence>
<keyword evidence="2" id="KW-1003">Cell membrane</keyword>
<keyword evidence="4 11" id="KW-0812">Transmembrane</keyword>
<dbReference type="CDD" id="cd12912">
    <property type="entry name" value="PDC2_MCP_like"/>
    <property type="match status" value="1"/>
</dbReference>
<dbReference type="GO" id="GO:0005886">
    <property type="term" value="C:plasma membrane"/>
    <property type="evidence" value="ECO:0007669"/>
    <property type="project" value="UniProtKB-SubCell"/>
</dbReference>
<evidence type="ECO:0000256" key="8">
    <source>
        <dbReference type="ARBA" id="ARBA00029447"/>
    </source>
</evidence>
<keyword evidence="6 11" id="KW-0472">Membrane</keyword>
<dbReference type="Gene3D" id="3.30.450.20">
    <property type="entry name" value="PAS domain"/>
    <property type="match status" value="1"/>
</dbReference>
<dbReference type="InterPro" id="IPR033479">
    <property type="entry name" value="dCache_1"/>
</dbReference>
<feature type="transmembrane region" description="Helical" evidence="11">
    <location>
        <begin position="77"/>
        <end position="96"/>
    </location>
</feature>
<dbReference type="Gene3D" id="6.10.340.10">
    <property type="match status" value="1"/>
</dbReference>
<keyword evidence="10" id="KW-0175">Coiled coil</keyword>
<feature type="domain" description="HAMP" evidence="13">
    <location>
        <begin position="385"/>
        <end position="437"/>
    </location>
</feature>
<evidence type="ECO:0000256" key="1">
    <source>
        <dbReference type="ARBA" id="ARBA00004651"/>
    </source>
</evidence>
<evidence type="ECO:0000313" key="14">
    <source>
        <dbReference type="EMBL" id="ADL53133.1"/>
    </source>
</evidence>
<dbReference type="HOGENOM" id="CLU_000445_107_19_9"/>
<dbReference type="SUPFAM" id="SSF58104">
    <property type="entry name" value="Methyl-accepting chemotaxis protein (MCP) signaling domain"/>
    <property type="match status" value="1"/>
</dbReference>
<dbReference type="CDD" id="cd06225">
    <property type="entry name" value="HAMP"/>
    <property type="match status" value="1"/>
</dbReference>
<evidence type="ECO:0000256" key="7">
    <source>
        <dbReference type="ARBA" id="ARBA00023224"/>
    </source>
</evidence>
<organism evidence="14 15">
    <name type="scientific">Clostridium cellulovorans (strain ATCC 35296 / DSM 3052 / OCM 3 / 743B)</name>
    <dbReference type="NCBI Taxonomy" id="573061"/>
    <lineage>
        <taxon>Bacteria</taxon>
        <taxon>Bacillati</taxon>
        <taxon>Bacillota</taxon>
        <taxon>Clostridia</taxon>
        <taxon>Eubacteriales</taxon>
        <taxon>Clostridiaceae</taxon>
        <taxon>Clostridium</taxon>
    </lineage>
</organism>
<keyword evidence="15" id="KW-1185">Reference proteome</keyword>
<evidence type="ECO:0000256" key="4">
    <source>
        <dbReference type="ARBA" id="ARBA00022692"/>
    </source>
</evidence>
<dbReference type="InterPro" id="IPR003660">
    <property type="entry name" value="HAMP_dom"/>
</dbReference>
<comment type="similarity">
    <text evidence="8">Belongs to the methyl-accepting chemotaxis (MCP) protein family.</text>
</comment>
<dbReference type="Pfam" id="PF00672">
    <property type="entry name" value="HAMP"/>
    <property type="match status" value="1"/>
</dbReference>
<evidence type="ECO:0000256" key="2">
    <source>
        <dbReference type="ARBA" id="ARBA00022475"/>
    </source>
</evidence>
<dbReference type="PANTHER" id="PTHR32089">
    <property type="entry name" value="METHYL-ACCEPTING CHEMOTAXIS PROTEIN MCPB"/>
    <property type="match status" value="1"/>
</dbReference>
<reference evidence="14 15" key="1">
    <citation type="submission" date="2010-08" db="EMBL/GenBank/DDBJ databases">
        <title>Complete sequence of Clostridium cellulovorans 743B.</title>
        <authorList>
            <consortium name="US DOE Joint Genome Institute"/>
            <person name="Lucas S."/>
            <person name="Copeland A."/>
            <person name="Lapidus A."/>
            <person name="Cheng J.-F."/>
            <person name="Bruce D."/>
            <person name="Goodwin L."/>
            <person name="Pitluck S."/>
            <person name="Chertkov O."/>
            <person name="Detter J.C."/>
            <person name="Han C."/>
            <person name="Tapia R."/>
            <person name="Land M."/>
            <person name="Hauser L."/>
            <person name="Chang Y.-J."/>
            <person name="Jeffries C."/>
            <person name="Kyrpides N."/>
            <person name="Ivanova N."/>
            <person name="Mikhailova N."/>
            <person name="Hemme C.L."/>
            <person name="Woyke T."/>
        </authorList>
    </citation>
    <scope>NUCLEOTIDE SEQUENCE [LARGE SCALE GENOMIC DNA]</scope>
    <source>
        <strain evidence="15">ATCC 35296 / DSM 3052 / OCM 3 / 743B</strain>
    </source>
</reference>
<dbReference type="RefSeq" id="WP_010073532.1">
    <property type="nucleotide sequence ID" value="NC_014393.1"/>
</dbReference>
<dbReference type="PROSITE" id="PS50885">
    <property type="entry name" value="HAMP"/>
    <property type="match status" value="1"/>
</dbReference>
<proteinExistence type="inferred from homology"/>
<evidence type="ECO:0000256" key="9">
    <source>
        <dbReference type="PROSITE-ProRule" id="PRU00284"/>
    </source>
</evidence>
<dbReference type="KEGG" id="ccb:Clocel_3455"/>
<dbReference type="InterPro" id="IPR004089">
    <property type="entry name" value="MCPsignal_dom"/>
</dbReference>
<evidence type="ECO:0000259" key="12">
    <source>
        <dbReference type="PROSITE" id="PS50111"/>
    </source>
</evidence>
<sequence length="743" mass="82152">MGSKRSLFKKKDASEKKDVLKKRFTFKKNSDLKKSTSSEKNDVLKKKAVFSKFKLFQKVNIFERVNILRNVSIFKKIIFSFLGITIVTLLIINVIVTANMNSQAKKQFIASTNEVLDQNKNYVDYIVATMDNYAMQLSSNQEFVNALSEDADVDAYGKLQLFNKQTTILRTIAATNPNIASIYVMNPNGTSYGYPSLGTGSIKADDISGSELYKILKEENGRRVWFAPHDDANYSASGRVISSNRLIGVGEIKKPAILTINIKPEIFQKALENVKFGEQGYMYILDESGNVVSHKANEALGQSWAEKEVFTSMSGERGDFAFIDPDTNTKMLAVYNTSPGLKWKYVAVVPYSELTSSAKTTTHMIIVLSILCFILTLFTALSISLSISRPIDEIIKVIHKVEAGELNAKININSKNELGVLANSFNKMVNTLKKLVSEVKTAVDNNNQSTEQIAVGIGELLVSTSEVYQVSEQIAQGASTQAERSSDCSQTAEGFGDQLEKVVIYSDEVTDLSGDAKDRASEGMELVKNLKIKSAENLKTTSKLSNSINELSQSTKEVQGILTSISSISEQTNLLALNAAIEAARAGAEGRGFAVVAEEVRKLAEETKNSTEQIAVILKNINARTKESVNMSQNIISEISKQDSEVEDTLQAFSTIKESVDNVELRVTNLKEALDKLKKEKDSLVEFISDISAISEETSASTEEVNASMEQQNQYVEKIHDRVSELMVTSERLSKEIDKFKID</sequence>
<evidence type="ECO:0000313" key="15">
    <source>
        <dbReference type="Proteomes" id="UP000002730"/>
    </source>
</evidence>
<keyword evidence="5 11" id="KW-1133">Transmembrane helix</keyword>
<feature type="domain" description="Methyl-accepting transducer" evidence="12">
    <location>
        <begin position="456"/>
        <end position="713"/>
    </location>
</feature>
<dbReference type="Gene3D" id="1.10.287.950">
    <property type="entry name" value="Methyl-accepting chemotaxis protein"/>
    <property type="match status" value="1"/>
</dbReference>
<feature type="coiled-coil region" evidence="10">
    <location>
        <begin position="660"/>
        <end position="687"/>
    </location>
</feature>
<gene>
    <name evidence="14" type="ordered locus">Clocel_3455</name>
</gene>
<dbReference type="eggNOG" id="COG0840">
    <property type="taxonomic scope" value="Bacteria"/>
</dbReference>
<dbReference type="OrthoDB" id="9760371at2"/>
<dbReference type="EMBL" id="CP002160">
    <property type="protein sequence ID" value="ADL53133.1"/>
    <property type="molecule type" value="Genomic_DNA"/>
</dbReference>
<dbReference type="Pfam" id="PF02743">
    <property type="entry name" value="dCache_1"/>
    <property type="match status" value="1"/>
</dbReference>
<dbReference type="GO" id="GO:0007165">
    <property type="term" value="P:signal transduction"/>
    <property type="evidence" value="ECO:0007669"/>
    <property type="project" value="UniProtKB-KW"/>
</dbReference>
<dbReference type="CDD" id="cd18773">
    <property type="entry name" value="PDC1_HK_sensor"/>
    <property type="match status" value="1"/>
</dbReference>
<keyword evidence="3" id="KW-0145">Chemotaxis</keyword>
<evidence type="ECO:0000256" key="3">
    <source>
        <dbReference type="ARBA" id="ARBA00022500"/>
    </source>
</evidence>
<dbReference type="GO" id="GO:0006935">
    <property type="term" value="P:chemotaxis"/>
    <property type="evidence" value="ECO:0007669"/>
    <property type="project" value="UniProtKB-KW"/>
</dbReference>
<evidence type="ECO:0000256" key="5">
    <source>
        <dbReference type="ARBA" id="ARBA00022989"/>
    </source>
</evidence>
<dbReference type="AlphaFoldDB" id="D9SVS2"/>
<protein>
    <submittedName>
        <fullName evidence="14">Methyl-accepting chemotaxis sensory transducer with Cache sensor</fullName>
    </submittedName>
</protein>
<dbReference type="PROSITE" id="PS50111">
    <property type="entry name" value="CHEMOTAXIS_TRANSDUC_2"/>
    <property type="match status" value="1"/>
</dbReference>
<comment type="subcellular location">
    <subcellularLocation>
        <location evidence="1">Cell membrane</location>
        <topology evidence="1">Multi-pass membrane protein</topology>
    </subcellularLocation>
</comment>
<feature type="transmembrane region" description="Helical" evidence="11">
    <location>
        <begin position="364"/>
        <end position="387"/>
    </location>
</feature>
<keyword evidence="7 9" id="KW-0807">Transducer</keyword>
<name>D9SVS2_CLOC7</name>
<evidence type="ECO:0000256" key="6">
    <source>
        <dbReference type="ARBA" id="ARBA00023136"/>
    </source>
</evidence>
<accession>D9SVS2</accession>
<dbReference type="SMART" id="SM00304">
    <property type="entry name" value="HAMP"/>
    <property type="match status" value="1"/>
</dbReference>
<evidence type="ECO:0000256" key="11">
    <source>
        <dbReference type="SAM" id="Phobius"/>
    </source>
</evidence>
<evidence type="ECO:0000259" key="13">
    <source>
        <dbReference type="PROSITE" id="PS50885"/>
    </source>
</evidence>